<evidence type="ECO:0000259" key="12">
    <source>
        <dbReference type="PROSITE" id="PS51674"/>
    </source>
</evidence>
<keyword evidence="6 11" id="KW-0411">Iron-sulfur</keyword>
<sequence length="141" mass="15527">MWNEKMAARAKCREIDPDALFVQGAAQNRAKLICRGCPVRTQCLAEALDSRIEFGVWGGMTERERRALLRRRKDVVNWYELLTSAERRYEAEQARQDDLRSGAVAPVGTAAETPAAEAETAPVAVPVHVAEAAPVPVVVRA</sequence>
<dbReference type="PROSITE" id="PS51674">
    <property type="entry name" value="4FE4S_WBL"/>
    <property type="match status" value="1"/>
</dbReference>
<evidence type="ECO:0000256" key="5">
    <source>
        <dbReference type="ARBA" id="ARBA00023004"/>
    </source>
</evidence>
<keyword evidence="3 11" id="KW-0004">4Fe-4S</keyword>
<keyword evidence="9 11" id="KW-1015">Disulfide bond</keyword>
<gene>
    <name evidence="11" type="primary">whiB</name>
    <name evidence="13" type="ORF">Q8A49_09555</name>
</gene>
<evidence type="ECO:0000313" key="14">
    <source>
        <dbReference type="Proteomes" id="UP001348641"/>
    </source>
</evidence>
<dbReference type="RefSeq" id="WP_330157935.1">
    <property type="nucleotide sequence ID" value="NZ_BAAAJA010000031.1"/>
</dbReference>
<evidence type="ECO:0000313" key="13">
    <source>
        <dbReference type="EMBL" id="MEE2050743.1"/>
    </source>
</evidence>
<feature type="binding site" evidence="11">
    <location>
        <position position="43"/>
    </location>
    <ligand>
        <name>[4Fe-4S] cluster</name>
        <dbReference type="ChEBI" id="CHEBI:49883"/>
    </ligand>
</feature>
<comment type="caution">
    <text evidence="13">The sequence shown here is derived from an EMBL/GenBank/DDBJ whole genome shotgun (WGS) entry which is preliminary data.</text>
</comment>
<name>A0ABU7KN67_9ACTN</name>
<comment type="subcellular location">
    <subcellularLocation>
        <location evidence="1 11">Cytoplasm</location>
    </subcellularLocation>
</comment>
<comment type="function">
    <text evidence="11">Acts as a transcriptional regulator. Probably redox-responsive. The apo- but not holo-form probably binds DNA.</text>
</comment>
<keyword evidence="7 11" id="KW-0805">Transcription regulation</keyword>
<evidence type="ECO:0000256" key="7">
    <source>
        <dbReference type="ARBA" id="ARBA00023015"/>
    </source>
</evidence>
<keyword evidence="11" id="KW-0963">Cytoplasm</keyword>
<comment type="similarity">
    <text evidence="2 11">Belongs to the WhiB family.</text>
</comment>
<comment type="cofactor">
    <cofactor evidence="11">
        <name>[4Fe-4S] cluster</name>
        <dbReference type="ChEBI" id="CHEBI:49883"/>
    </cofactor>
    <text evidence="11">Binds 1 [4Fe-4S] cluster per subunit. Following nitrosylation of the [4Fe-4S] cluster binds 1 [4Fe-8(NO)] cluster per subunit.</text>
</comment>
<feature type="binding site" evidence="11">
    <location>
        <position position="37"/>
    </location>
    <ligand>
        <name>[4Fe-4S] cluster</name>
        <dbReference type="ChEBI" id="CHEBI:49883"/>
    </ligand>
</feature>
<keyword evidence="10 11" id="KW-0804">Transcription</keyword>
<feature type="binding site" evidence="11">
    <location>
        <position position="12"/>
    </location>
    <ligand>
        <name>[4Fe-4S] cluster</name>
        <dbReference type="ChEBI" id="CHEBI:49883"/>
    </ligand>
</feature>
<keyword evidence="4 11" id="KW-0479">Metal-binding</keyword>
<protein>
    <recommendedName>
        <fullName evidence="11">Transcriptional regulator WhiB</fullName>
    </recommendedName>
</protein>
<dbReference type="InterPro" id="IPR003482">
    <property type="entry name" value="Whib"/>
</dbReference>
<evidence type="ECO:0000256" key="2">
    <source>
        <dbReference type="ARBA" id="ARBA00006597"/>
    </source>
</evidence>
<dbReference type="InterPro" id="IPR034768">
    <property type="entry name" value="4FE4S_WBL"/>
</dbReference>
<keyword evidence="8 11" id="KW-0238">DNA-binding</keyword>
<dbReference type="PANTHER" id="PTHR38839">
    <property type="entry name" value="TRANSCRIPTIONAL REGULATOR WHID-RELATED"/>
    <property type="match status" value="1"/>
</dbReference>
<organism evidence="13 14">
    <name type="scientific">Nocardiopsis tropica</name>
    <dbReference type="NCBI Taxonomy" id="109330"/>
    <lineage>
        <taxon>Bacteria</taxon>
        <taxon>Bacillati</taxon>
        <taxon>Actinomycetota</taxon>
        <taxon>Actinomycetes</taxon>
        <taxon>Streptosporangiales</taxon>
        <taxon>Nocardiopsidaceae</taxon>
        <taxon>Nocardiopsis</taxon>
    </lineage>
</organism>
<dbReference type="PANTHER" id="PTHR38839:SF7">
    <property type="entry name" value="TRANSCRIPTIONAL REGULATOR WHIB4"/>
    <property type="match status" value="1"/>
</dbReference>
<dbReference type="HAMAP" id="MF_01479">
    <property type="entry name" value="WhiB"/>
    <property type="match status" value="1"/>
</dbReference>
<feature type="binding site" evidence="11">
    <location>
        <position position="34"/>
    </location>
    <ligand>
        <name>[4Fe-4S] cluster</name>
        <dbReference type="ChEBI" id="CHEBI:49883"/>
    </ligand>
</feature>
<evidence type="ECO:0000256" key="11">
    <source>
        <dbReference type="HAMAP-Rule" id="MF_01479"/>
    </source>
</evidence>
<evidence type="ECO:0000256" key="3">
    <source>
        <dbReference type="ARBA" id="ARBA00022485"/>
    </source>
</evidence>
<keyword evidence="5 11" id="KW-0408">Iron</keyword>
<comment type="PTM">
    <text evidence="11">Upon Fe-S cluster removal intramolecular disulfide bonds are formed.</text>
</comment>
<evidence type="ECO:0000256" key="9">
    <source>
        <dbReference type="ARBA" id="ARBA00023157"/>
    </source>
</evidence>
<evidence type="ECO:0000256" key="8">
    <source>
        <dbReference type="ARBA" id="ARBA00023125"/>
    </source>
</evidence>
<evidence type="ECO:0000256" key="6">
    <source>
        <dbReference type="ARBA" id="ARBA00023014"/>
    </source>
</evidence>
<evidence type="ECO:0000256" key="1">
    <source>
        <dbReference type="ARBA" id="ARBA00004496"/>
    </source>
</evidence>
<proteinExistence type="inferred from homology"/>
<dbReference type="Proteomes" id="UP001348641">
    <property type="component" value="Unassembled WGS sequence"/>
</dbReference>
<accession>A0ABU7KN67</accession>
<evidence type="ECO:0000256" key="4">
    <source>
        <dbReference type="ARBA" id="ARBA00022723"/>
    </source>
</evidence>
<feature type="domain" description="4Fe-4S Wbl-type" evidence="12">
    <location>
        <begin position="11"/>
        <end position="67"/>
    </location>
</feature>
<comment type="PTM">
    <text evidence="11">The Fe-S cluster can be nitrosylated by nitric oxide (NO).</text>
</comment>
<dbReference type="Pfam" id="PF02467">
    <property type="entry name" value="Whib"/>
    <property type="match status" value="1"/>
</dbReference>
<evidence type="ECO:0000256" key="10">
    <source>
        <dbReference type="ARBA" id="ARBA00023163"/>
    </source>
</evidence>
<dbReference type="EMBL" id="JAUUCC010000019">
    <property type="protein sequence ID" value="MEE2050743.1"/>
    <property type="molecule type" value="Genomic_DNA"/>
</dbReference>
<reference evidence="13 14" key="1">
    <citation type="submission" date="2023-07" db="EMBL/GenBank/DDBJ databases">
        <authorList>
            <person name="Girao M."/>
            <person name="Carvalho M.F."/>
        </authorList>
    </citation>
    <scope>NUCLEOTIDE SEQUENCE [LARGE SCALE GENOMIC DNA]</scope>
    <source>
        <strain evidence="13 14">66/93</strain>
    </source>
</reference>